<reference evidence="3 4" key="1">
    <citation type="submission" date="2017-12" db="EMBL/GenBank/DDBJ databases">
        <authorList>
            <person name="Pombert J.-F."/>
            <person name="Haag K.L."/>
            <person name="Ebert D."/>
        </authorList>
    </citation>
    <scope>NUCLEOTIDE SEQUENCE [LARGE SCALE GENOMIC DNA]</scope>
    <source>
        <strain evidence="3">IL-BN-2</strain>
    </source>
</reference>
<dbReference type="AlphaFoldDB" id="A0A4Q9LI88"/>
<dbReference type="GO" id="GO:0003723">
    <property type="term" value="F:RNA binding"/>
    <property type="evidence" value="ECO:0007669"/>
    <property type="project" value="UniProtKB-KW"/>
</dbReference>
<dbReference type="SUPFAM" id="SSF50447">
    <property type="entry name" value="Translation proteins"/>
    <property type="match status" value="1"/>
</dbReference>
<dbReference type="Gene3D" id="2.40.10.230">
    <property type="entry name" value="Probable tRNA pseudouridine synthase domain"/>
    <property type="match status" value="1"/>
</dbReference>
<evidence type="ECO:0000313" key="4">
    <source>
        <dbReference type="Proteomes" id="UP000293045"/>
    </source>
</evidence>
<feature type="region of interest" description="Disordered" evidence="2">
    <location>
        <begin position="107"/>
        <end position="250"/>
    </location>
</feature>
<comment type="caution">
    <text evidence="3">The sequence shown here is derived from an EMBL/GenBank/DDBJ whole genome shotgun (WGS) entry which is preliminary data.</text>
</comment>
<protein>
    <recommendedName>
        <fullName evidence="1">H/ACA ribonucleoprotein complex subunit</fullName>
    </recommendedName>
</protein>
<dbReference type="Proteomes" id="UP000293045">
    <property type="component" value="Unassembled WGS sequence"/>
</dbReference>
<dbReference type="InterPro" id="IPR009000">
    <property type="entry name" value="Transl_B-barrel_sf"/>
</dbReference>
<keyword evidence="1" id="KW-0694">RNA-binding</keyword>
<evidence type="ECO:0000256" key="2">
    <source>
        <dbReference type="SAM" id="MobiDB-lite"/>
    </source>
</evidence>
<comment type="similarity">
    <text evidence="1">Belongs to the GAR1 family.</text>
</comment>
<accession>A0A4Q9LI88</accession>
<name>A0A4Q9LI88_9MICR</name>
<proteinExistence type="inferred from homology"/>
<dbReference type="Pfam" id="PF04410">
    <property type="entry name" value="Gar1"/>
    <property type="match status" value="1"/>
</dbReference>
<comment type="subcellular location">
    <subcellularLocation>
        <location evidence="1">Nucleus</location>
        <location evidence="1">Nucleolus</location>
    </subcellularLocation>
</comment>
<comment type="function">
    <text evidence="1">Required for ribosome biogenesis. Part of a complex which catalyzes pseudouridylation of rRNA. This involves the isomerization of uridine such that the ribose is subsequently attached to C5, instead of the normal N1. Pseudouridine ("psi") residues may serve to stabilize the conformation of rRNAs.</text>
</comment>
<dbReference type="EMBL" id="PIXR01000256">
    <property type="protein sequence ID" value="TBU07878.1"/>
    <property type="molecule type" value="Genomic_DNA"/>
</dbReference>
<feature type="compositionally biased region" description="Basic and acidic residues" evidence="2">
    <location>
        <begin position="107"/>
        <end position="125"/>
    </location>
</feature>
<keyword evidence="1" id="KW-0687">Ribonucleoprotein</keyword>
<comment type="subunit">
    <text evidence="1">Component of the small nucleolar ribonucleoprotein particles containing H/ACA-type snoRNAs (H/ACA snoRNPs).</text>
</comment>
<feature type="compositionally biased region" description="Basic and acidic residues" evidence="2">
    <location>
        <begin position="222"/>
        <end position="250"/>
    </location>
</feature>
<gene>
    <name evidence="3" type="ORF">CWI39_0256p0010</name>
</gene>
<dbReference type="InterPro" id="IPR038664">
    <property type="entry name" value="Gar1/Naf1_Cbf5-bd_sf"/>
</dbReference>
<keyword evidence="1" id="KW-0690">Ribosome biogenesis</keyword>
<evidence type="ECO:0000313" key="3">
    <source>
        <dbReference type="EMBL" id="TBU07878.1"/>
    </source>
</evidence>
<keyword evidence="1" id="KW-0698">rRNA processing</keyword>
<dbReference type="GO" id="GO:0006364">
    <property type="term" value="P:rRNA processing"/>
    <property type="evidence" value="ECO:0007669"/>
    <property type="project" value="UniProtKB-KW"/>
</dbReference>
<dbReference type="GO" id="GO:0005730">
    <property type="term" value="C:nucleolus"/>
    <property type="evidence" value="ECO:0007669"/>
    <property type="project" value="UniProtKB-SubCell"/>
</dbReference>
<dbReference type="GO" id="GO:0001522">
    <property type="term" value="P:pseudouridine synthesis"/>
    <property type="evidence" value="ECO:0007669"/>
    <property type="project" value="InterPro"/>
</dbReference>
<dbReference type="GO" id="GO:1990904">
    <property type="term" value="C:ribonucleoprotein complex"/>
    <property type="evidence" value="ECO:0007669"/>
    <property type="project" value="UniProtKB-KW"/>
</dbReference>
<sequence length="250" mass="29368">MMKYKNKKDNKPCTKDDIEELGSFKHKCEDLIIISVTNANIPYPNSMVFSKKLEQIGKIDEVLGSFDDVYVSIAPTDNKTEKFKEGTVFYCDKRKLMPKSRFISRTDTEKIKEEKDKRKNNDSYKNRNSSFNSKEGGGYRNKTNDSYKNRNYSFNSKEGGGYRNKTNDSYKNRTSSFNNKEGRDNSINRNSNFQDKNNRNQFNKNSNRNYSSNTSNNTFSRNNDKSKYNLQKRDKPMNYNKDLDKRKKSE</sequence>
<dbReference type="VEuPathDB" id="MicrosporidiaDB:CWI39_0256p0010"/>
<dbReference type="InterPro" id="IPR007504">
    <property type="entry name" value="H/ACA_rnp_Gar1/Naf1"/>
</dbReference>
<keyword evidence="1" id="KW-0539">Nucleus</keyword>
<organism evidence="3 4">
    <name type="scientific">Hamiltosporidium magnivora</name>
    <dbReference type="NCBI Taxonomy" id="148818"/>
    <lineage>
        <taxon>Eukaryota</taxon>
        <taxon>Fungi</taxon>
        <taxon>Fungi incertae sedis</taxon>
        <taxon>Microsporidia</taxon>
        <taxon>Dubosqiidae</taxon>
        <taxon>Hamiltosporidium</taxon>
    </lineage>
</organism>
<feature type="compositionally biased region" description="Low complexity" evidence="2">
    <location>
        <begin position="192"/>
        <end position="221"/>
    </location>
</feature>
<evidence type="ECO:0000256" key="1">
    <source>
        <dbReference type="RuleBase" id="RU364004"/>
    </source>
</evidence>